<keyword evidence="2" id="KW-0472">Membrane</keyword>
<comment type="caution">
    <text evidence="3">The sequence shown here is derived from an EMBL/GenBank/DDBJ whole genome shotgun (WGS) entry which is preliminary data.</text>
</comment>
<evidence type="ECO:0000256" key="2">
    <source>
        <dbReference type="SAM" id="Phobius"/>
    </source>
</evidence>
<sequence length="241" mass="26125">MRKLLPGFIPLIILIIAGIVIAGAGGTYIVRKQFVKKGQSGKAALDEKKISQQLKNPVPLEAPSPEPTAQLAPSQYQYEPEKTSDSEKETQEPAFTINPPSGWSQKSSDYIKVGFVAPEQDEEPAEPPLVYMYGASIQIRINTLPEGATLAQVVESTIDGYRDQASNVQVISNTPTTFAGQDSQVLELIAELTEGHKIHVTNYVTVKNGYTVGVGGLTLDSAWSKRAGTIQTSINSFRFTD</sequence>
<evidence type="ECO:0000256" key="1">
    <source>
        <dbReference type="SAM" id="MobiDB-lite"/>
    </source>
</evidence>
<feature type="compositionally biased region" description="Basic and acidic residues" evidence="1">
    <location>
        <begin position="79"/>
        <end position="91"/>
    </location>
</feature>
<dbReference type="STRING" id="1802603.A3F35_00560"/>
<organism evidence="3 4">
    <name type="scientific">Candidatus Woykebacteria bacterium RIFCSPHIGHO2_12_FULL_45_10</name>
    <dbReference type="NCBI Taxonomy" id="1802603"/>
    <lineage>
        <taxon>Bacteria</taxon>
        <taxon>Candidatus Woykeibacteriota</taxon>
    </lineage>
</organism>
<dbReference type="EMBL" id="MHCZ01000026">
    <property type="protein sequence ID" value="OGY29638.1"/>
    <property type="molecule type" value="Genomic_DNA"/>
</dbReference>
<keyword evidence="2" id="KW-1133">Transmembrane helix</keyword>
<protein>
    <recommendedName>
        <fullName evidence="5">PsbP C-terminal domain-containing protein</fullName>
    </recommendedName>
</protein>
<evidence type="ECO:0000313" key="3">
    <source>
        <dbReference type="EMBL" id="OGY29638.1"/>
    </source>
</evidence>
<name>A0A1G1WPG4_9BACT</name>
<proteinExistence type="predicted"/>
<evidence type="ECO:0008006" key="5">
    <source>
        <dbReference type="Google" id="ProtNLM"/>
    </source>
</evidence>
<reference evidence="3 4" key="1">
    <citation type="journal article" date="2016" name="Nat. Commun.">
        <title>Thousands of microbial genomes shed light on interconnected biogeochemical processes in an aquifer system.</title>
        <authorList>
            <person name="Anantharaman K."/>
            <person name="Brown C.T."/>
            <person name="Hug L.A."/>
            <person name="Sharon I."/>
            <person name="Castelle C.J."/>
            <person name="Probst A.J."/>
            <person name="Thomas B.C."/>
            <person name="Singh A."/>
            <person name="Wilkins M.J."/>
            <person name="Karaoz U."/>
            <person name="Brodie E.L."/>
            <person name="Williams K.H."/>
            <person name="Hubbard S.S."/>
            <person name="Banfield J.F."/>
        </authorList>
    </citation>
    <scope>NUCLEOTIDE SEQUENCE [LARGE SCALE GENOMIC DNA]</scope>
</reference>
<accession>A0A1G1WPG4</accession>
<dbReference type="Proteomes" id="UP000178068">
    <property type="component" value="Unassembled WGS sequence"/>
</dbReference>
<feature type="transmembrane region" description="Helical" evidence="2">
    <location>
        <begin position="6"/>
        <end position="30"/>
    </location>
</feature>
<evidence type="ECO:0000313" key="4">
    <source>
        <dbReference type="Proteomes" id="UP000178068"/>
    </source>
</evidence>
<dbReference type="AlphaFoldDB" id="A0A1G1WPG4"/>
<feature type="region of interest" description="Disordered" evidence="1">
    <location>
        <begin position="57"/>
        <end position="103"/>
    </location>
</feature>
<keyword evidence="2" id="KW-0812">Transmembrane</keyword>
<dbReference type="Gene3D" id="3.40.1000.10">
    <property type="entry name" value="Mog1/PsbP, alpha/beta/alpha sandwich"/>
    <property type="match status" value="1"/>
</dbReference>
<gene>
    <name evidence="3" type="ORF">A3F35_00560</name>
</gene>